<protein>
    <submittedName>
        <fullName evidence="1">DUF3089 domain-containing protein</fullName>
    </submittedName>
</protein>
<dbReference type="Proteomes" id="UP000824176">
    <property type="component" value="Unassembled WGS sequence"/>
</dbReference>
<comment type="caution">
    <text evidence="1">The sequence shown here is derived from an EMBL/GenBank/DDBJ whole genome shotgun (WGS) entry which is preliminary data.</text>
</comment>
<dbReference type="Pfam" id="PF11288">
    <property type="entry name" value="DUF3089"/>
    <property type="match status" value="1"/>
</dbReference>
<reference evidence="1" key="1">
    <citation type="journal article" date="2021" name="PeerJ">
        <title>Extensive microbial diversity within the chicken gut microbiome revealed by metagenomics and culture.</title>
        <authorList>
            <person name="Gilroy R."/>
            <person name="Ravi A."/>
            <person name="Getino M."/>
            <person name="Pursley I."/>
            <person name="Horton D.L."/>
            <person name="Alikhan N.F."/>
            <person name="Baker D."/>
            <person name="Gharbi K."/>
            <person name="Hall N."/>
            <person name="Watson M."/>
            <person name="Adriaenssens E.M."/>
            <person name="Foster-Nyarko E."/>
            <person name="Jarju S."/>
            <person name="Secka A."/>
            <person name="Antonio M."/>
            <person name="Oren A."/>
            <person name="Chaudhuri R.R."/>
            <person name="La Ragione R."/>
            <person name="Hildebrand F."/>
            <person name="Pallen M.J."/>
        </authorList>
    </citation>
    <scope>NUCLEOTIDE SEQUENCE</scope>
    <source>
        <strain evidence="1">ChiW4-1371</strain>
    </source>
</reference>
<dbReference type="InterPro" id="IPR021440">
    <property type="entry name" value="DUF3089"/>
</dbReference>
<sequence length="327" mass="37053">MKKIIILFFILLAAGCINKENKSSVENIFAEKNNWLSLPDNITYKADVFYIYPTVCVSENSNMCSIDNSQMQNSAKRVLKLQADAFKNTANIFAPYYTQYDIDIFEYSNYKEIQANIRKNTKGLQEIYDALDYYFNHYNNGRPFILASHSQGSAMMQIVLSDYMKNHPEYYKNMIAAYVVGYPITKEFMLENPHLKFAAGANDTGVIVAFEVQAPDKAGVDALYTEGRLVINPLSWKIDEELVHADKNLGTLNQKDLTITTPGIADAKLDLKKGVVICSTIDESMYQIPIPSVFGTGSYHGQSFQLYYVNLGENAKERIDNFLSEKN</sequence>
<organism evidence="1 2">
    <name type="scientific">Candidatus Mucispirillum faecigallinarum</name>
    <dbReference type="NCBI Taxonomy" id="2838699"/>
    <lineage>
        <taxon>Bacteria</taxon>
        <taxon>Pseudomonadati</taxon>
        <taxon>Deferribacterota</taxon>
        <taxon>Deferribacteres</taxon>
        <taxon>Deferribacterales</taxon>
        <taxon>Mucispirillaceae</taxon>
        <taxon>Mucispirillum</taxon>
    </lineage>
</organism>
<proteinExistence type="predicted"/>
<name>A0A9D2GTY0_9BACT</name>
<evidence type="ECO:0000313" key="2">
    <source>
        <dbReference type="Proteomes" id="UP000824176"/>
    </source>
</evidence>
<dbReference type="AlphaFoldDB" id="A0A9D2GTY0"/>
<dbReference type="InterPro" id="IPR029058">
    <property type="entry name" value="AB_hydrolase_fold"/>
</dbReference>
<dbReference type="EMBL" id="DXAQ01000128">
    <property type="protein sequence ID" value="HIZ89988.1"/>
    <property type="molecule type" value="Genomic_DNA"/>
</dbReference>
<dbReference type="SUPFAM" id="SSF53474">
    <property type="entry name" value="alpha/beta-Hydrolases"/>
    <property type="match status" value="1"/>
</dbReference>
<evidence type="ECO:0000313" key="1">
    <source>
        <dbReference type="EMBL" id="HIZ89988.1"/>
    </source>
</evidence>
<reference evidence="1" key="2">
    <citation type="submission" date="2021-04" db="EMBL/GenBank/DDBJ databases">
        <authorList>
            <person name="Gilroy R."/>
        </authorList>
    </citation>
    <scope>NUCLEOTIDE SEQUENCE</scope>
    <source>
        <strain evidence="1">ChiW4-1371</strain>
    </source>
</reference>
<gene>
    <name evidence="1" type="ORF">H9804_08575</name>
</gene>
<dbReference type="PROSITE" id="PS51257">
    <property type="entry name" value="PROKAR_LIPOPROTEIN"/>
    <property type="match status" value="1"/>
</dbReference>
<accession>A0A9D2GTY0</accession>